<keyword evidence="3 8" id="KW-0863">Zinc-finger</keyword>
<dbReference type="InterPro" id="IPR032198">
    <property type="entry name" value="E2F_CC-MB"/>
</dbReference>
<keyword evidence="9" id="KW-0539">Nucleus</keyword>
<evidence type="ECO:0000256" key="7">
    <source>
        <dbReference type="ARBA" id="ARBA00023163"/>
    </source>
</evidence>
<dbReference type="GO" id="GO:0000978">
    <property type="term" value="F:RNA polymerase II cis-regulatory region sequence-specific DNA binding"/>
    <property type="evidence" value="ECO:0007669"/>
    <property type="project" value="InterPro"/>
</dbReference>
<dbReference type="Pfam" id="PF02319">
    <property type="entry name" value="WHD_E2F_TDP"/>
    <property type="match status" value="1"/>
</dbReference>
<dbReference type="SUPFAM" id="SSF144074">
    <property type="entry name" value="E2F-DP heterodimerization region"/>
    <property type="match status" value="1"/>
</dbReference>
<dbReference type="CDD" id="cd14660">
    <property type="entry name" value="E2F_DD"/>
    <property type="match status" value="1"/>
</dbReference>
<dbReference type="STRING" id="94237.ENSMMOP00000023288"/>
<dbReference type="GO" id="GO:0008270">
    <property type="term" value="F:zinc ion binding"/>
    <property type="evidence" value="ECO:0007669"/>
    <property type="project" value="UniProtKB-KW"/>
</dbReference>
<dbReference type="OMA" id="SANRIKW"/>
<evidence type="ECO:0000256" key="1">
    <source>
        <dbReference type="ARBA" id="ARBA00010940"/>
    </source>
</evidence>
<dbReference type="SUPFAM" id="SSF46785">
    <property type="entry name" value="Winged helix' DNA-binding domain"/>
    <property type="match status" value="1"/>
</dbReference>
<evidence type="ECO:0000313" key="11">
    <source>
        <dbReference type="Ensembl" id="ENSMMOP00000023288.1"/>
    </source>
</evidence>
<dbReference type="SMART" id="SM00692">
    <property type="entry name" value="DM3"/>
    <property type="match status" value="1"/>
</dbReference>
<comment type="subcellular location">
    <subcellularLocation>
        <location evidence="9">Nucleus</location>
    </subcellularLocation>
</comment>
<keyword evidence="4" id="KW-0862">Zinc</keyword>
<reference evidence="11" key="1">
    <citation type="submission" date="2025-08" db="UniProtKB">
        <authorList>
            <consortium name="Ensembl"/>
        </authorList>
    </citation>
    <scope>IDENTIFICATION</scope>
</reference>
<dbReference type="InterPro" id="IPR036390">
    <property type="entry name" value="WH_DNA-bd_sf"/>
</dbReference>
<dbReference type="GO" id="GO:0000981">
    <property type="term" value="F:DNA-binding transcription factor activity, RNA polymerase II-specific"/>
    <property type="evidence" value="ECO:0007669"/>
    <property type="project" value="TreeGrafter"/>
</dbReference>
<dbReference type="PROSITE" id="PS50950">
    <property type="entry name" value="ZF_THAP"/>
    <property type="match status" value="1"/>
</dbReference>
<dbReference type="Gene3D" id="6.10.250.540">
    <property type="match status" value="1"/>
</dbReference>
<protein>
    <recommendedName>
        <fullName evidence="10">THAP-type domain-containing protein</fullName>
    </recommendedName>
</protein>
<feature type="domain" description="THAP-type" evidence="10">
    <location>
        <begin position="1"/>
        <end position="83"/>
    </location>
</feature>
<evidence type="ECO:0000256" key="4">
    <source>
        <dbReference type="ARBA" id="ARBA00022833"/>
    </source>
</evidence>
<dbReference type="Pfam" id="PF05485">
    <property type="entry name" value="THAP"/>
    <property type="match status" value="1"/>
</dbReference>
<evidence type="ECO:0000256" key="2">
    <source>
        <dbReference type="ARBA" id="ARBA00022723"/>
    </source>
</evidence>
<dbReference type="SMART" id="SM00980">
    <property type="entry name" value="THAP"/>
    <property type="match status" value="1"/>
</dbReference>
<evidence type="ECO:0000256" key="8">
    <source>
        <dbReference type="PROSITE-ProRule" id="PRU00309"/>
    </source>
</evidence>
<dbReference type="SUPFAM" id="SSF57716">
    <property type="entry name" value="Glucocorticoid receptor-like (DNA-binding domain)"/>
    <property type="match status" value="1"/>
</dbReference>
<dbReference type="GO" id="GO:0090575">
    <property type="term" value="C:RNA polymerase II transcription regulator complex"/>
    <property type="evidence" value="ECO:0007669"/>
    <property type="project" value="TreeGrafter"/>
</dbReference>
<dbReference type="InterPro" id="IPR006612">
    <property type="entry name" value="THAP_Znf"/>
</dbReference>
<keyword evidence="7 9" id="KW-0804">Transcription</keyword>
<evidence type="ECO:0000256" key="5">
    <source>
        <dbReference type="ARBA" id="ARBA00023015"/>
    </source>
</evidence>
<proteinExistence type="inferred from homology"/>
<evidence type="ECO:0000256" key="9">
    <source>
        <dbReference type="RuleBase" id="RU003796"/>
    </source>
</evidence>
<dbReference type="Proteomes" id="UP000261620">
    <property type="component" value="Unplaced"/>
</dbReference>
<keyword evidence="6 8" id="KW-0238">DNA-binding</keyword>
<dbReference type="InterPro" id="IPR003316">
    <property type="entry name" value="E2F_WHTH_DNA-bd_dom"/>
</dbReference>
<evidence type="ECO:0000259" key="10">
    <source>
        <dbReference type="PROSITE" id="PS50950"/>
    </source>
</evidence>
<dbReference type="PANTHER" id="PTHR12081:SF19">
    <property type="entry name" value="TRANSCRIPTION FACTOR E2F6"/>
    <property type="match status" value="1"/>
</dbReference>
<keyword evidence="12" id="KW-1185">Reference proteome</keyword>
<keyword evidence="2" id="KW-0479">Metal-binding</keyword>
<sequence length="351" mass="39116">MAKCVVSGCPNRMVNVNRGVFTRPQKRFFKFPSDPARVKVWHAALRETDKQDSSDQQWICEDHFLPEDISANGVASDAIPIMPPFLDGPLGLVSPWGAESSEEEEQMAGEGFKHDDGGVGAPDLCLQQQVSGFIHVTLHVTRLYVSLLLLTQRFLEVMLEAPGCSVDLRQVAKRLQIRKQRIYDITNVLDGICVIEKESAIKKLQWILMKLSSKYCFQKELDNLKLVEATLDSLIKSCAQQLFDMTDDLLFFNFSSTLAYVTHEDVGRLQAFQEQTVIAIKAPEETKLEIPVPTEDSVQVHLKAGRAPIAVLTCELGSCDAETSGSFVTLEESLIRTRSLHTGLFVCSPLT</sequence>
<dbReference type="Ensembl" id="ENSMMOT00000023673.1">
    <property type="protein sequence ID" value="ENSMMOP00000023288.1"/>
    <property type="gene ID" value="ENSMMOG00000017719.1"/>
</dbReference>
<reference evidence="11" key="2">
    <citation type="submission" date="2025-09" db="UniProtKB">
        <authorList>
            <consortium name="Ensembl"/>
        </authorList>
    </citation>
    <scope>IDENTIFICATION</scope>
</reference>
<accession>A0A3Q3WXM4</accession>
<dbReference type="GO" id="GO:0046983">
    <property type="term" value="F:protein dimerization activity"/>
    <property type="evidence" value="ECO:0007669"/>
    <property type="project" value="InterPro"/>
</dbReference>
<evidence type="ECO:0000256" key="6">
    <source>
        <dbReference type="ARBA" id="ARBA00023125"/>
    </source>
</evidence>
<dbReference type="Gene3D" id="1.10.10.10">
    <property type="entry name" value="Winged helix-like DNA-binding domain superfamily/Winged helix DNA-binding domain"/>
    <property type="match status" value="1"/>
</dbReference>
<organism evidence="11 12">
    <name type="scientific">Mola mola</name>
    <name type="common">Ocean sunfish</name>
    <name type="synonym">Tetraodon mola</name>
    <dbReference type="NCBI Taxonomy" id="94237"/>
    <lineage>
        <taxon>Eukaryota</taxon>
        <taxon>Metazoa</taxon>
        <taxon>Chordata</taxon>
        <taxon>Craniata</taxon>
        <taxon>Vertebrata</taxon>
        <taxon>Euteleostomi</taxon>
        <taxon>Actinopterygii</taxon>
        <taxon>Neopterygii</taxon>
        <taxon>Teleostei</taxon>
        <taxon>Neoteleostei</taxon>
        <taxon>Acanthomorphata</taxon>
        <taxon>Eupercaria</taxon>
        <taxon>Tetraodontiformes</taxon>
        <taxon>Molidae</taxon>
        <taxon>Mola</taxon>
    </lineage>
</organism>
<dbReference type="InterPro" id="IPR037241">
    <property type="entry name" value="E2F-DP_heterodim"/>
</dbReference>
<evidence type="ECO:0000313" key="12">
    <source>
        <dbReference type="Proteomes" id="UP000261620"/>
    </source>
</evidence>
<dbReference type="PANTHER" id="PTHR12081">
    <property type="entry name" value="TRANSCRIPTION FACTOR E2F"/>
    <property type="match status" value="1"/>
</dbReference>
<keyword evidence="5 9" id="KW-0805">Transcription regulation</keyword>
<comment type="similarity">
    <text evidence="1 9">Belongs to the E2F/DP family.</text>
</comment>
<dbReference type="Pfam" id="PF16421">
    <property type="entry name" value="E2F_CC-MB"/>
    <property type="match status" value="1"/>
</dbReference>
<evidence type="ECO:0000256" key="3">
    <source>
        <dbReference type="ARBA" id="ARBA00022771"/>
    </source>
</evidence>
<dbReference type="InterPro" id="IPR015633">
    <property type="entry name" value="E2F"/>
</dbReference>
<dbReference type="SMART" id="SM01372">
    <property type="entry name" value="E2F_TDP"/>
    <property type="match status" value="1"/>
</dbReference>
<name>A0A3Q3WXM4_MOLML</name>
<dbReference type="AlphaFoldDB" id="A0A3Q3WXM4"/>
<dbReference type="InterPro" id="IPR036388">
    <property type="entry name" value="WH-like_DNA-bd_sf"/>
</dbReference>